<accession>A0A5P1R9X5</accession>
<evidence type="ECO:0000256" key="2">
    <source>
        <dbReference type="ARBA" id="ARBA00022801"/>
    </source>
</evidence>
<dbReference type="SUPFAM" id="SSF53474">
    <property type="entry name" value="alpha/beta-Hydrolases"/>
    <property type="match status" value="1"/>
</dbReference>
<protein>
    <submittedName>
        <fullName evidence="4">Alpha/beta hydrolase</fullName>
    </submittedName>
</protein>
<dbReference type="RefSeq" id="WP_138988447.1">
    <property type="nucleotide sequence ID" value="NZ_CP043869.1"/>
</dbReference>
<dbReference type="InterPro" id="IPR029058">
    <property type="entry name" value="AB_hydrolase_fold"/>
</dbReference>
<dbReference type="InterPro" id="IPR000073">
    <property type="entry name" value="AB_hydrolase_1"/>
</dbReference>
<dbReference type="Gene3D" id="3.40.50.1820">
    <property type="entry name" value="alpha/beta hydrolase"/>
    <property type="match status" value="1"/>
</dbReference>
<dbReference type="GO" id="GO:0016020">
    <property type="term" value="C:membrane"/>
    <property type="evidence" value="ECO:0007669"/>
    <property type="project" value="TreeGrafter"/>
</dbReference>
<keyword evidence="5" id="KW-1185">Reference proteome</keyword>
<proteinExistence type="inferred from homology"/>
<dbReference type="PANTHER" id="PTHR43798:SF14">
    <property type="entry name" value="SERINE HYDROLASE-LIKE PROTEIN DDB_G0286239"/>
    <property type="match status" value="1"/>
</dbReference>
<dbReference type="AlphaFoldDB" id="A0A5P1R9X5"/>
<sequence length="278" mass="31693">MKEREFLIGDFRLKALESGERGQPLLLALHGWLDNAATFNELRTHFPHHHFIALDLAGHGLSDHRPSSMPYYIWDNVSDLLSVLDQLGVDKVTLIGHSMGASIAALFAGAFPDRIERLHLIEGLAPLVYEESELPVLMSDAIIKRRKMMEKLLRPYPDKESAIQARMRGRWPVCRQAAEWLIERGLKRQDDGFVWRSDPGLMLPSILRMTEGHVTAFLKKIEVPVSVYLGETGLFDESWRARIKHLQQSEVFWFNGNHHLHLEPIAARLIADAIKAVD</sequence>
<gene>
    <name evidence="4" type="ORF">F0U83_06770</name>
</gene>
<evidence type="ECO:0000259" key="3">
    <source>
        <dbReference type="Pfam" id="PF00561"/>
    </source>
</evidence>
<name>A0A5P1R9X5_9GAMM</name>
<organism evidence="4 5">
    <name type="scientific">Neptunomonas concharum</name>
    <dbReference type="NCBI Taxonomy" id="1031538"/>
    <lineage>
        <taxon>Bacteria</taxon>
        <taxon>Pseudomonadati</taxon>
        <taxon>Pseudomonadota</taxon>
        <taxon>Gammaproteobacteria</taxon>
        <taxon>Oceanospirillales</taxon>
        <taxon>Oceanospirillaceae</taxon>
        <taxon>Neptunomonas</taxon>
    </lineage>
</organism>
<keyword evidence="2 4" id="KW-0378">Hydrolase</keyword>
<dbReference type="PRINTS" id="PR00111">
    <property type="entry name" value="ABHYDROLASE"/>
</dbReference>
<dbReference type="Proteomes" id="UP000324760">
    <property type="component" value="Chromosome"/>
</dbReference>
<reference evidence="4 5" key="1">
    <citation type="journal article" date="2019" name="Biochem. Eng. J.">
        <title>Metabolic engineering of the marine bacteria Neptunomonas concharum for the production of acetoin and meso-2,3-butanediol from acetate.</title>
        <authorList>
            <person name="Li W."/>
            <person name="Pu N."/>
            <person name="Liu C.-X."/>
            <person name="Yuan Q.-P."/>
            <person name="Li Z.-J."/>
        </authorList>
    </citation>
    <scope>NUCLEOTIDE SEQUENCE [LARGE SCALE GENOMIC DNA]</scope>
    <source>
        <strain evidence="4 5">JCM17730</strain>
    </source>
</reference>
<dbReference type="Pfam" id="PF00561">
    <property type="entry name" value="Abhydrolase_1"/>
    <property type="match status" value="1"/>
</dbReference>
<evidence type="ECO:0000256" key="1">
    <source>
        <dbReference type="ARBA" id="ARBA00008645"/>
    </source>
</evidence>
<dbReference type="KEGG" id="ncu:F0U83_06770"/>
<dbReference type="GO" id="GO:0016787">
    <property type="term" value="F:hydrolase activity"/>
    <property type="evidence" value="ECO:0007669"/>
    <property type="project" value="UniProtKB-KW"/>
</dbReference>
<dbReference type="OrthoDB" id="149912at2"/>
<feature type="domain" description="AB hydrolase-1" evidence="3">
    <location>
        <begin position="24"/>
        <end position="126"/>
    </location>
</feature>
<dbReference type="InterPro" id="IPR050266">
    <property type="entry name" value="AB_hydrolase_sf"/>
</dbReference>
<evidence type="ECO:0000313" key="5">
    <source>
        <dbReference type="Proteomes" id="UP000324760"/>
    </source>
</evidence>
<comment type="similarity">
    <text evidence="1">Belongs to the AB hydrolase superfamily.</text>
</comment>
<evidence type="ECO:0000313" key="4">
    <source>
        <dbReference type="EMBL" id="QEQ96430.1"/>
    </source>
</evidence>
<dbReference type="EMBL" id="CP043869">
    <property type="protein sequence ID" value="QEQ96430.1"/>
    <property type="molecule type" value="Genomic_DNA"/>
</dbReference>
<dbReference type="PANTHER" id="PTHR43798">
    <property type="entry name" value="MONOACYLGLYCEROL LIPASE"/>
    <property type="match status" value="1"/>
</dbReference>